<feature type="transmembrane region" description="Helical" evidence="8">
    <location>
        <begin position="429"/>
        <end position="449"/>
    </location>
</feature>
<dbReference type="STRING" id="7574.A0A1S3HMJ2"/>
<dbReference type="GeneID" id="106155811"/>
<comment type="similarity">
    <text evidence="6">Belongs to the dispatched family.</text>
</comment>
<comment type="subcellular location">
    <subcellularLocation>
        <location evidence="1">Membrane</location>
        <topology evidence="1">Multi-pass membrane protein</topology>
    </subcellularLocation>
</comment>
<evidence type="ECO:0000313" key="11">
    <source>
        <dbReference type="RefSeq" id="XP_013386269.1"/>
    </source>
</evidence>
<feature type="transmembrane region" description="Helical" evidence="8">
    <location>
        <begin position="994"/>
        <end position="1017"/>
    </location>
</feature>
<feature type="transmembrane region" description="Helical" evidence="8">
    <location>
        <begin position="967"/>
        <end position="987"/>
    </location>
</feature>
<dbReference type="Gene3D" id="1.20.1640.10">
    <property type="entry name" value="Multidrug efflux transporter AcrB transmembrane domain"/>
    <property type="match status" value="2"/>
</dbReference>
<dbReference type="Pfam" id="PF12349">
    <property type="entry name" value="Sterol-sensing"/>
    <property type="match status" value="1"/>
</dbReference>
<accession>A0A1S3HMJ2</accession>
<feature type="region of interest" description="Disordered" evidence="7">
    <location>
        <begin position="17"/>
        <end position="65"/>
    </location>
</feature>
<evidence type="ECO:0000256" key="5">
    <source>
        <dbReference type="ARBA" id="ARBA00023180"/>
    </source>
</evidence>
<feature type="transmembrane region" description="Helical" evidence="8">
    <location>
        <begin position="528"/>
        <end position="549"/>
    </location>
</feature>
<dbReference type="InParanoid" id="A0A1S3HMJ2"/>
<keyword evidence="4 8" id="KW-0472">Membrane</keyword>
<feature type="transmembrane region" description="Helical" evidence="8">
    <location>
        <begin position="173"/>
        <end position="194"/>
    </location>
</feature>
<dbReference type="AlphaFoldDB" id="A0A1S3HMJ2"/>
<evidence type="ECO:0000313" key="10">
    <source>
        <dbReference type="Proteomes" id="UP000085678"/>
    </source>
</evidence>
<dbReference type="OrthoDB" id="429851at2759"/>
<feature type="domain" description="SSD" evidence="9">
    <location>
        <begin position="995"/>
        <end position="1120"/>
    </location>
</feature>
<feature type="transmembrane region" description="Helical" evidence="8">
    <location>
        <begin position="1062"/>
        <end position="1089"/>
    </location>
</feature>
<feature type="transmembrane region" description="Helical" evidence="8">
    <location>
        <begin position="1023"/>
        <end position="1041"/>
    </location>
</feature>
<name>A0A1S3HMJ2_LINAN</name>
<feature type="transmembrane region" description="Helical" evidence="8">
    <location>
        <begin position="561"/>
        <end position="587"/>
    </location>
</feature>
<protein>
    <submittedName>
        <fullName evidence="11">Protein dispatched homolog 1</fullName>
    </submittedName>
</protein>
<keyword evidence="10" id="KW-1185">Reference proteome</keyword>
<evidence type="ECO:0000256" key="6">
    <source>
        <dbReference type="ARBA" id="ARBA00038046"/>
    </source>
</evidence>
<gene>
    <name evidence="11" type="primary">LOC106155811</name>
</gene>
<feature type="domain" description="SSD" evidence="9">
    <location>
        <begin position="493"/>
        <end position="586"/>
    </location>
</feature>
<feature type="compositionally biased region" description="Polar residues" evidence="7">
    <location>
        <begin position="97"/>
        <end position="108"/>
    </location>
</feature>
<evidence type="ECO:0000256" key="2">
    <source>
        <dbReference type="ARBA" id="ARBA00022692"/>
    </source>
</evidence>
<evidence type="ECO:0000256" key="8">
    <source>
        <dbReference type="SAM" id="Phobius"/>
    </source>
</evidence>
<evidence type="ECO:0000256" key="1">
    <source>
        <dbReference type="ARBA" id="ARBA00004141"/>
    </source>
</evidence>
<dbReference type="Proteomes" id="UP000085678">
    <property type="component" value="Unplaced"/>
</dbReference>
<keyword evidence="3 8" id="KW-1133">Transmembrane helix</keyword>
<feature type="transmembrane region" description="Helical" evidence="8">
    <location>
        <begin position="484"/>
        <end position="507"/>
    </location>
</feature>
<evidence type="ECO:0000256" key="4">
    <source>
        <dbReference type="ARBA" id="ARBA00023136"/>
    </source>
</evidence>
<dbReference type="PROSITE" id="PS50156">
    <property type="entry name" value="SSD"/>
    <property type="match status" value="2"/>
</dbReference>
<dbReference type="InterPro" id="IPR052081">
    <property type="entry name" value="Dispatched_Hh_regulator"/>
</dbReference>
<keyword evidence="2 8" id="KW-0812">Transmembrane</keyword>
<dbReference type="GO" id="GO:0016020">
    <property type="term" value="C:membrane"/>
    <property type="evidence" value="ECO:0007669"/>
    <property type="project" value="UniProtKB-SubCell"/>
</dbReference>
<dbReference type="InterPro" id="IPR053958">
    <property type="entry name" value="HMGCR/SNAP/NPC1-like_SSD"/>
</dbReference>
<proteinExistence type="inferred from homology"/>
<dbReference type="KEGG" id="lak:106155811"/>
<keyword evidence="5" id="KW-0325">Glycoprotein</keyword>
<reference evidence="11" key="1">
    <citation type="submission" date="2025-08" db="UniProtKB">
        <authorList>
            <consortium name="RefSeq"/>
        </authorList>
    </citation>
    <scope>IDENTIFICATION</scope>
    <source>
        <tissue evidence="11">Gonads</tissue>
    </source>
</reference>
<feature type="transmembrane region" description="Helical" evidence="8">
    <location>
        <begin position="456"/>
        <end position="478"/>
    </location>
</feature>
<feature type="region of interest" description="Disordered" evidence="7">
    <location>
        <begin position="97"/>
        <end position="153"/>
    </location>
</feature>
<dbReference type="PANTHER" id="PTHR45951">
    <property type="entry name" value="PROTEIN DISPATCHED-RELATED"/>
    <property type="match status" value="1"/>
</dbReference>
<dbReference type="RefSeq" id="XP_013386269.1">
    <property type="nucleotide sequence ID" value="XM_013530815.2"/>
</dbReference>
<feature type="compositionally biased region" description="Basic and acidic residues" evidence="7">
    <location>
        <begin position="47"/>
        <end position="65"/>
    </location>
</feature>
<feature type="compositionally biased region" description="Basic and acidic residues" evidence="7">
    <location>
        <begin position="126"/>
        <end position="153"/>
    </location>
</feature>
<dbReference type="PANTHER" id="PTHR45951:SF7">
    <property type="entry name" value="SSD DOMAIN-CONTAINING PROTEIN"/>
    <property type="match status" value="1"/>
</dbReference>
<evidence type="ECO:0000256" key="7">
    <source>
        <dbReference type="SAM" id="MobiDB-lite"/>
    </source>
</evidence>
<feature type="transmembrane region" description="Helical" evidence="8">
    <location>
        <begin position="1095"/>
        <end position="1121"/>
    </location>
</feature>
<sequence length="1177" mass="133904">MDSDRDSGLMYYVRGRWYKGGTTKPPPEPYHPRSHNAWHYESSPPSNDHRKDRSFPYHNQNDRVAPERVYENYQPYQNGHIGSSDWSLNGHATAIPSQAQFTHSSDTASGLGRRRLHRTLLPTGGENEKRKKEKKANALKEHDEEHAEERRQRQRDRDPVLYCKFVANYPKSAFCITLGFHIAFVVVTAILMAARYDIFPVEFLSFPMNLNEDPTRLRDLAWRLRNNETGRIRRVTTDTVRTFWNRSATVDSVILYYEIPDGNVFTKDILQEMKKLEDDIYNIPAYQNSFCQLDFNRTCIKPRSILRYFDGSLAHISSKFNDPTFGNIPTVLFEAQNNTLTRVEFQYFLGIDSEVNPNTVRSKITRSSLPMGYPLETGGERDEQRKEIETFLVNDIVPKLKDSQKSRPKGLSLFYYSFLIFRNDILSQVVWDMVLAVGSFAFIFCFIWFQTRSLWITGWAVLTIVTGFCGANLIYRIIADFRYFGFFHILAIYIILGIGADDVFVFYDTWRETAQNKYISLAHRLSDCYRRAAGTMLVTSLTTMAAFLASSVSPLLPIRSFGVFAGIMIGVNYLTVITFLPAVVVIYHIYFKKYCCCCCAAKKERPDTNTGFDYSVHNNHREKDVYSSTKTGKKKVKENIVVRFFSGPFYRFATHKVARWIIVVLFLGIFAVGLYFVTTLEAEEEQLSLYRPGTNIANALDREAKAFVPADSDRFATVYIVWGLKQRDLSECHGSDIDCTGKAVWDNSFDLNTPSAQLALKNFCNRLRNLTDAEIDRLKIRRDLLTLQAQVNCFMDNLQVFLENEENKTMNGTAIYPNELQLSLPLTERKMARFMGVHSHLYNSVPETFHRYFEIGLSYWLSAGYRLTKTADFDAFDTLLGEWNDDEFTQNVKTIPGVKYGTRLRYAAITVNLTLNPRVTGYVTGLPVMDAWENFVNDEVSRMPTPLQGGFQCTRNTWHFLKVQENLANTAITGIAIGIGIAFPLLVIATGNIIVGFLATLTMCMVTVCVVGMIPLLGWKLGVLSSLNLCLVVGLAVDYVVHLAEGYHISPHETRSGRIKDMLHHVGISVLSGACTTLGASVFMMFATIQFYVQFGVFIFSVIGFSCLFALFFFTAALSIIGPQGRFGSLGPAVDWFKDFCMGRDSSDVDCRVCHGKGFLKESQIPAVLKERNKNTF</sequence>
<feature type="transmembrane region" description="Helical" evidence="8">
    <location>
        <begin position="657"/>
        <end position="677"/>
    </location>
</feature>
<organism evidence="10 11">
    <name type="scientific">Lingula anatina</name>
    <name type="common">Brachiopod</name>
    <name type="synonym">Lingula unguis</name>
    <dbReference type="NCBI Taxonomy" id="7574"/>
    <lineage>
        <taxon>Eukaryota</taxon>
        <taxon>Metazoa</taxon>
        <taxon>Spiralia</taxon>
        <taxon>Lophotrochozoa</taxon>
        <taxon>Brachiopoda</taxon>
        <taxon>Linguliformea</taxon>
        <taxon>Lingulata</taxon>
        <taxon>Lingulida</taxon>
        <taxon>Linguloidea</taxon>
        <taxon>Lingulidae</taxon>
        <taxon>Lingula</taxon>
    </lineage>
</organism>
<dbReference type="SUPFAM" id="SSF82866">
    <property type="entry name" value="Multidrug efflux transporter AcrB transmembrane domain"/>
    <property type="match status" value="2"/>
</dbReference>
<evidence type="ECO:0000256" key="3">
    <source>
        <dbReference type="ARBA" id="ARBA00022989"/>
    </source>
</evidence>
<evidence type="ECO:0000259" key="9">
    <source>
        <dbReference type="PROSITE" id="PS50156"/>
    </source>
</evidence>
<dbReference type="GO" id="GO:0022857">
    <property type="term" value="F:transmembrane transporter activity"/>
    <property type="evidence" value="ECO:0007669"/>
    <property type="project" value="TreeGrafter"/>
</dbReference>
<dbReference type="InterPro" id="IPR000731">
    <property type="entry name" value="SSD"/>
</dbReference>
<dbReference type="OMA" id="TIACITV"/>